<dbReference type="GO" id="GO:0016740">
    <property type="term" value="F:transferase activity"/>
    <property type="evidence" value="ECO:0007669"/>
    <property type="project" value="UniProtKB-KW"/>
</dbReference>
<comment type="caution">
    <text evidence="2">The sequence shown here is derived from an EMBL/GenBank/DDBJ whole genome shotgun (WGS) entry which is preliminary data.</text>
</comment>
<dbReference type="InterPro" id="IPR050834">
    <property type="entry name" value="Glycosyltransf_2"/>
</dbReference>
<dbReference type="Pfam" id="PF00535">
    <property type="entry name" value="Glycos_transf_2"/>
    <property type="match status" value="1"/>
</dbReference>
<dbReference type="PANTHER" id="PTHR43685">
    <property type="entry name" value="GLYCOSYLTRANSFERASE"/>
    <property type="match status" value="1"/>
</dbReference>
<accession>A0A3A3ENQ4</accession>
<evidence type="ECO:0000313" key="2">
    <source>
        <dbReference type="EMBL" id="RJF38010.1"/>
    </source>
</evidence>
<keyword evidence="2" id="KW-0808">Transferase</keyword>
<dbReference type="Proteomes" id="UP000265938">
    <property type="component" value="Unassembled WGS sequence"/>
</dbReference>
<organism evidence="2 3">
    <name type="scientific">Pseudoalteromonas gelatinilytica</name>
    <dbReference type="NCBI Taxonomy" id="1703256"/>
    <lineage>
        <taxon>Bacteria</taxon>
        <taxon>Pseudomonadati</taxon>
        <taxon>Pseudomonadota</taxon>
        <taxon>Gammaproteobacteria</taxon>
        <taxon>Alteromonadales</taxon>
        <taxon>Pseudoalteromonadaceae</taxon>
        <taxon>Pseudoalteromonas</taxon>
    </lineage>
</organism>
<dbReference type="AlphaFoldDB" id="A0A3A3ENQ4"/>
<dbReference type="InterPro" id="IPR029044">
    <property type="entry name" value="Nucleotide-diphossugar_trans"/>
</dbReference>
<gene>
    <name evidence="2" type="ORF">D4741_08090</name>
</gene>
<name>A0A3A3ENQ4_9GAMM</name>
<dbReference type="PANTHER" id="PTHR43685:SF2">
    <property type="entry name" value="GLYCOSYLTRANSFERASE 2-LIKE DOMAIN-CONTAINING PROTEIN"/>
    <property type="match status" value="1"/>
</dbReference>
<dbReference type="Gene3D" id="3.90.550.10">
    <property type="entry name" value="Spore Coat Polysaccharide Biosynthesis Protein SpsA, Chain A"/>
    <property type="match status" value="1"/>
</dbReference>
<feature type="domain" description="Glycosyltransferase 2-like" evidence="1">
    <location>
        <begin position="6"/>
        <end position="135"/>
    </location>
</feature>
<dbReference type="RefSeq" id="WP_119852584.1">
    <property type="nucleotide sequence ID" value="NZ_QYSE01000001.1"/>
</dbReference>
<evidence type="ECO:0000259" key="1">
    <source>
        <dbReference type="Pfam" id="PF00535"/>
    </source>
</evidence>
<evidence type="ECO:0000313" key="3">
    <source>
        <dbReference type="Proteomes" id="UP000265938"/>
    </source>
</evidence>
<protein>
    <submittedName>
        <fullName evidence="2">Glycosyltransferase family 2 protein</fullName>
    </submittedName>
</protein>
<sequence length="313" mass="35064">MNKLITVIIPTYKRAHALPKAIASVQAQSYENWEIVIVDDNDPSSDARTQTEAVMAQYADDQRIKYVRQSANKGACQARNTGVDAAQGEYVAFLDDDDLWLETKLEKQMAAIAKSNAAICYSDMYLEYQGWKKYFGCLGADNLYESLLNQGYGICTSVLLIATDAVRDVDGFDNSLPSMQDYDLLLRLSKKYTAIHLAEALITYQLADDGISCNPVSKANGHRAIINKYEAEYLRLNLQNGLSRQFESLADFELRSGNRMTAIKKYTHALTLKALNPRVIVKLLAGMLFGKKPLETYLQRRQQRTSVNTNAAS</sequence>
<dbReference type="InterPro" id="IPR001173">
    <property type="entry name" value="Glyco_trans_2-like"/>
</dbReference>
<dbReference type="SUPFAM" id="SSF53448">
    <property type="entry name" value="Nucleotide-diphospho-sugar transferases"/>
    <property type="match status" value="1"/>
</dbReference>
<dbReference type="EMBL" id="QYSE01000001">
    <property type="protein sequence ID" value="RJF38010.1"/>
    <property type="molecule type" value="Genomic_DNA"/>
</dbReference>
<reference evidence="2 3" key="1">
    <citation type="submission" date="2018-09" db="EMBL/GenBank/DDBJ databases">
        <title>Identification of marine bacteria producing industrial enzymes.</title>
        <authorList>
            <person name="Cheng T.H."/>
            <person name="Saidin J."/>
            <person name="Muhd D.D."/>
            <person name="Isa M.N.M."/>
            <person name="Bakar M.F.A."/>
            <person name="Ismail N."/>
        </authorList>
    </citation>
    <scope>NUCLEOTIDE SEQUENCE [LARGE SCALE GENOMIC DNA]</scope>
    <source>
        <strain evidence="2 3">MNAD 1.6</strain>
    </source>
</reference>
<proteinExistence type="predicted"/>